<dbReference type="AlphaFoldDB" id="A0AAD9FLH8"/>
<name>A0AAD9FLH8_PAPLA</name>
<dbReference type="PANTHER" id="PTHR37534:SF7">
    <property type="entry name" value="TRANSCRIPTIONAL ACTIVATOR PROTEIN UGA3"/>
    <property type="match status" value="1"/>
</dbReference>
<dbReference type="GO" id="GO:0000976">
    <property type="term" value="F:transcription cis-regulatory region binding"/>
    <property type="evidence" value="ECO:0007669"/>
    <property type="project" value="TreeGrafter"/>
</dbReference>
<feature type="region of interest" description="Disordered" evidence="3">
    <location>
        <begin position="1"/>
        <end position="29"/>
    </location>
</feature>
<proteinExistence type="predicted"/>
<dbReference type="SUPFAM" id="SSF57701">
    <property type="entry name" value="Zn2/Cys6 DNA-binding domain"/>
    <property type="match status" value="1"/>
</dbReference>
<dbReference type="CDD" id="cd00067">
    <property type="entry name" value="GAL4"/>
    <property type="match status" value="1"/>
</dbReference>
<dbReference type="EMBL" id="JAODAN010000012">
    <property type="protein sequence ID" value="KAK1920759.1"/>
    <property type="molecule type" value="Genomic_DNA"/>
</dbReference>
<dbReference type="Proteomes" id="UP001182556">
    <property type="component" value="Unassembled WGS sequence"/>
</dbReference>
<feature type="compositionally biased region" description="Polar residues" evidence="3">
    <location>
        <begin position="1"/>
        <end position="13"/>
    </location>
</feature>
<dbReference type="SMART" id="SM00066">
    <property type="entry name" value="GAL4"/>
    <property type="match status" value="1"/>
</dbReference>
<dbReference type="PROSITE" id="PS00463">
    <property type="entry name" value="ZN2_CY6_FUNGAL_1"/>
    <property type="match status" value="1"/>
</dbReference>
<gene>
    <name evidence="5" type="ORF">DB88DRAFT_444286</name>
</gene>
<evidence type="ECO:0000256" key="3">
    <source>
        <dbReference type="SAM" id="MobiDB-lite"/>
    </source>
</evidence>
<dbReference type="Gene3D" id="4.10.240.10">
    <property type="entry name" value="Zn(2)-C6 fungal-type DNA-binding domain"/>
    <property type="match status" value="1"/>
</dbReference>
<keyword evidence="6" id="KW-1185">Reference proteome</keyword>
<dbReference type="InterPro" id="IPR001138">
    <property type="entry name" value="Zn2Cys6_DnaBD"/>
</dbReference>
<dbReference type="PROSITE" id="PS50048">
    <property type="entry name" value="ZN2_CY6_FUNGAL_2"/>
    <property type="match status" value="1"/>
</dbReference>
<evidence type="ECO:0000313" key="5">
    <source>
        <dbReference type="EMBL" id="KAK1920759.1"/>
    </source>
</evidence>
<dbReference type="InterPro" id="IPR021858">
    <property type="entry name" value="Fun_TF"/>
</dbReference>
<keyword evidence="2" id="KW-0539">Nucleus</keyword>
<evidence type="ECO:0000259" key="4">
    <source>
        <dbReference type="PROSITE" id="PS50048"/>
    </source>
</evidence>
<comment type="subcellular location">
    <subcellularLocation>
        <location evidence="1">Nucleus</location>
    </subcellularLocation>
</comment>
<feature type="region of interest" description="Disordered" evidence="3">
    <location>
        <begin position="67"/>
        <end position="93"/>
    </location>
</feature>
<dbReference type="Pfam" id="PF11951">
    <property type="entry name" value="Fungal_trans_2"/>
    <property type="match status" value="1"/>
</dbReference>
<feature type="domain" description="Zn(2)-C6 fungal-type" evidence="4">
    <location>
        <begin position="34"/>
        <end position="64"/>
    </location>
</feature>
<dbReference type="PANTHER" id="PTHR37534">
    <property type="entry name" value="TRANSCRIPTIONAL ACTIVATOR PROTEIN UGA3"/>
    <property type="match status" value="1"/>
</dbReference>
<protein>
    <submittedName>
        <fullName evidence="5">Transcriptional activator</fullName>
    </submittedName>
</protein>
<accession>A0AAD9FLH8</accession>
<evidence type="ECO:0000256" key="2">
    <source>
        <dbReference type="ARBA" id="ARBA00023242"/>
    </source>
</evidence>
<dbReference type="GO" id="GO:0008270">
    <property type="term" value="F:zinc ion binding"/>
    <property type="evidence" value="ECO:0007669"/>
    <property type="project" value="InterPro"/>
</dbReference>
<dbReference type="GO" id="GO:0005634">
    <property type="term" value="C:nucleus"/>
    <property type="evidence" value="ECO:0007669"/>
    <property type="project" value="UniProtKB-SubCell"/>
</dbReference>
<dbReference type="InterPro" id="IPR036864">
    <property type="entry name" value="Zn2-C6_fun-type_DNA-bd_sf"/>
</dbReference>
<evidence type="ECO:0000313" key="6">
    <source>
        <dbReference type="Proteomes" id="UP001182556"/>
    </source>
</evidence>
<dbReference type="GO" id="GO:0000981">
    <property type="term" value="F:DNA-binding transcription factor activity, RNA polymerase II-specific"/>
    <property type="evidence" value="ECO:0007669"/>
    <property type="project" value="InterPro"/>
</dbReference>
<feature type="compositionally biased region" description="Pro residues" evidence="3">
    <location>
        <begin position="246"/>
        <end position="258"/>
    </location>
</feature>
<comment type="caution">
    <text evidence="5">The sequence shown here is derived from an EMBL/GenBank/DDBJ whole genome shotgun (WGS) entry which is preliminary data.</text>
</comment>
<reference evidence="5" key="1">
    <citation type="submission" date="2023-02" db="EMBL/GenBank/DDBJ databases">
        <title>Identification and recombinant expression of a fungal hydrolase from Papiliotrema laurentii that hydrolyzes apple cutin and clears colloidal polyester polyurethane.</title>
        <authorList>
            <consortium name="DOE Joint Genome Institute"/>
            <person name="Roman V.A."/>
            <person name="Bojanowski C."/>
            <person name="Crable B.R."/>
            <person name="Wagner D.N."/>
            <person name="Hung C.S."/>
            <person name="Nadeau L.J."/>
            <person name="Schratz L."/>
            <person name="Haridas S."/>
            <person name="Pangilinan J."/>
            <person name="Lipzen A."/>
            <person name="Na H."/>
            <person name="Yan M."/>
            <person name="Ng V."/>
            <person name="Grigoriev I.V."/>
            <person name="Spatafora J.W."/>
            <person name="Barlow D."/>
            <person name="Biffinger J."/>
            <person name="Kelley-Loughnane N."/>
            <person name="Varaljay V.A."/>
            <person name="Crookes-Goodson W.J."/>
        </authorList>
    </citation>
    <scope>NUCLEOTIDE SEQUENCE</scope>
    <source>
        <strain evidence="5">5307AH</strain>
    </source>
</reference>
<dbReference type="Pfam" id="PF00172">
    <property type="entry name" value="Zn_clus"/>
    <property type="match status" value="1"/>
</dbReference>
<feature type="region of interest" description="Disordered" evidence="3">
    <location>
        <begin position="221"/>
        <end position="261"/>
    </location>
</feature>
<evidence type="ECO:0000256" key="1">
    <source>
        <dbReference type="ARBA" id="ARBA00004123"/>
    </source>
</evidence>
<dbReference type="GO" id="GO:0045944">
    <property type="term" value="P:positive regulation of transcription by RNA polymerase II"/>
    <property type="evidence" value="ECO:0007669"/>
    <property type="project" value="TreeGrafter"/>
</dbReference>
<sequence>MSSPGQSPTPSASSERRDEHGQTKKRKITRTKNGCLTCRKRRKLCDLDRPDCGACVRLGLECRWPEPLGDRTRRGSTTHTLNPARSEPGAQSHRVVCQSPTVTRNGDTQGEWQANSMYDLMGIMGESPAPVGAIDDTVGTMQQPLSNGPLLGSNIVPVHHPTTSGMTPFALGDLDNNTLADPLASLLDGVMFDEATLQLWAAGCLAIPATQTIDPFQSLGDLLRQPPAAPDTFTSLGTQDRSKPPATHPPPRSSPPAVSPHHAHLLKHYQASLSSLVSCTGDSETAPSAFAAFTKLAEASSSSEAGQGLQLSILAWAGRHMVNQGEIKFETISDKLGEKGMKIVMDRLESWGRRGEQVTETERMTLLAGALMVISFKICRGDVWGFDTLNAYLKLLSDSLYQVNSPGAPPDSMPFHFFENLVYHDLTSSETYAKGPIVPYSVLLTYSNPSSDYLNTLTGACFPVFCRFNRIATLASQRRQKSRGQSTRRPGDESVLWSDEELYDLVSSAREIEEELNEDKKQMEAMVKNKPSLSSHRFLHEAYRITGFMALRSFVLCEPPSSFGIHLLVRQSLSLLEEMWEKNLPGLCSIHLVLFVTALCCCKSDSAASQDGETGGDADCQRIERLYENMRNDYAFGNLSRSPKIYREVWERNQQGKVHVDWLDVIDDFGWELFLV</sequence>
<organism evidence="5 6">
    <name type="scientific">Papiliotrema laurentii</name>
    <name type="common">Cryptococcus laurentii</name>
    <dbReference type="NCBI Taxonomy" id="5418"/>
    <lineage>
        <taxon>Eukaryota</taxon>
        <taxon>Fungi</taxon>
        <taxon>Dikarya</taxon>
        <taxon>Basidiomycota</taxon>
        <taxon>Agaricomycotina</taxon>
        <taxon>Tremellomycetes</taxon>
        <taxon>Tremellales</taxon>
        <taxon>Rhynchogastremaceae</taxon>
        <taxon>Papiliotrema</taxon>
    </lineage>
</organism>